<accession>A0A0B6Z5W7</accession>
<dbReference type="GO" id="GO:0005524">
    <property type="term" value="F:ATP binding"/>
    <property type="evidence" value="ECO:0007669"/>
    <property type="project" value="UniProtKB-KW"/>
</dbReference>
<organism evidence="11">
    <name type="scientific">Arion vulgaris</name>
    <dbReference type="NCBI Taxonomy" id="1028688"/>
    <lineage>
        <taxon>Eukaryota</taxon>
        <taxon>Metazoa</taxon>
        <taxon>Spiralia</taxon>
        <taxon>Lophotrochozoa</taxon>
        <taxon>Mollusca</taxon>
        <taxon>Gastropoda</taxon>
        <taxon>Heterobranchia</taxon>
        <taxon>Euthyneura</taxon>
        <taxon>Panpulmonata</taxon>
        <taxon>Eupulmonata</taxon>
        <taxon>Stylommatophora</taxon>
        <taxon>Helicina</taxon>
        <taxon>Arionoidea</taxon>
        <taxon>Arionidae</taxon>
        <taxon>Arion</taxon>
    </lineage>
</organism>
<evidence type="ECO:0000256" key="2">
    <source>
        <dbReference type="ARBA" id="ARBA00022553"/>
    </source>
</evidence>
<keyword evidence="6" id="KW-0067">ATP-binding</keyword>
<feature type="region of interest" description="Disordered" evidence="8">
    <location>
        <begin position="405"/>
        <end position="446"/>
    </location>
</feature>
<name>A0A0B6Z5W7_9EUPU</name>
<evidence type="ECO:0000256" key="7">
    <source>
        <dbReference type="ARBA" id="ARBA00023137"/>
    </source>
</evidence>
<feature type="domain" description="Epidermal growth factor receptor-like transmembrane-juxtamembrane segment" evidence="10">
    <location>
        <begin position="228"/>
        <end position="257"/>
    </location>
</feature>
<keyword evidence="9" id="KW-0812">Transmembrane</keyword>
<dbReference type="Pfam" id="PF21314">
    <property type="entry name" value="TM_ErbB1"/>
    <property type="match status" value="1"/>
</dbReference>
<dbReference type="EC" id="2.7.10.1" evidence="1"/>
<dbReference type="Gene3D" id="6.10.250.2930">
    <property type="match status" value="1"/>
</dbReference>
<keyword evidence="4" id="KW-0547">Nucleotide-binding</keyword>
<dbReference type="InterPro" id="IPR049328">
    <property type="entry name" value="TM_ErbB1"/>
</dbReference>
<dbReference type="GO" id="GO:0004714">
    <property type="term" value="F:transmembrane receptor protein tyrosine kinase activity"/>
    <property type="evidence" value="ECO:0007669"/>
    <property type="project" value="UniProtKB-EC"/>
</dbReference>
<evidence type="ECO:0000256" key="9">
    <source>
        <dbReference type="SAM" id="Phobius"/>
    </source>
</evidence>
<reference evidence="11" key="1">
    <citation type="submission" date="2014-12" db="EMBL/GenBank/DDBJ databases">
        <title>Insight into the proteome of Arion vulgaris.</title>
        <authorList>
            <person name="Aradska J."/>
            <person name="Bulat T."/>
            <person name="Smidak R."/>
            <person name="Sarate P."/>
            <person name="Gangsoo J."/>
            <person name="Sialana F."/>
            <person name="Bilban M."/>
            <person name="Lubec G."/>
        </authorList>
    </citation>
    <scope>NUCLEOTIDE SEQUENCE</scope>
    <source>
        <tissue evidence="11">Skin</tissue>
    </source>
</reference>
<evidence type="ECO:0000256" key="4">
    <source>
        <dbReference type="ARBA" id="ARBA00022741"/>
    </source>
</evidence>
<feature type="region of interest" description="Disordered" evidence="8">
    <location>
        <begin position="330"/>
        <end position="393"/>
    </location>
</feature>
<feature type="transmembrane region" description="Helical" evidence="9">
    <location>
        <begin position="224"/>
        <end position="249"/>
    </location>
</feature>
<sequence>EVVYVFSIFRTTNLHFTVTLCGQFFRLYIMTMSSGGKMMPADTRAHSHTGDCREEPSGIYAEYIELHREALMAKCTRVNNCIDELLEDENILLLLKGDNISLNKTCSLIYEDSLETDVQSGKCTSSDREDIRDDLEQHLTIQFDDIKSSGWRNVKRCLSNNYGDAERSTYVNDICMLAQRQPFICESRNIHKNVTTFFNNQIQHLQCTCRNLQKREDSSGKTSLPVLIGGVVGGLLLLLVILAIIFICLRRRKSKKSKKRAPNVIYLPAPNADNCPVYQELYDDQNFQAHGKYPTGNPPTLPSRYAKQHPTGQVDESAYLEPVQAGFIMRPKAPFDSRDNPSYGAPPKYSERDTDVNTLPEETGYFHPLPTPPGDSDKNKSNPEHSSGYETIADVLSHLPTEEFLNLEDAQQIPTPAKRTRSNQEAPRYVVLEHEQKGPKKFDSTV</sequence>
<evidence type="ECO:0000313" key="11">
    <source>
        <dbReference type="EMBL" id="CEK64019.1"/>
    </source>
</evidence>
<keyword evidence="9" id="KW-1133">Transmembrane helix</keyword>
<proteinExistence type="predicted"/>
<dbReference type="EMBL" id="HACG01017154">
    <property type="protein sequence ID" value="CEK64019.1"/>
    <property type="molecule type" value="Transcribed_RNA"/>
</dbReference>
<feature type="region of interest" description="Disordered" evidence="8">
    <location>
        <begin position="291"/>
        <end position="312"/>
    </location>
</feature>
<dbReference type="InterPro" id="IPR044912">
    <property type="entry name" value="Egfr_JX_dom"/>
</dbReference>
<evidence type="ECO:0000256" key="6">
    <source>
        <dbReference type="ARBA" id="ARBA00022840"/>
    </source>
</evidence>
<gene>
    <name evidence="11" type="primary">ORF50398</name>
</gene>
<keyword evidence="7" id="KW-0829">Tyrosine-protein kinase</keyword>
<evidence type="ECO:0000256" key="3">
    <source>
        <dbReference type="ARBA" id="ARBA00022679"/>
    </source>
</evidence>
<feature type="non-terminal residue" evidence="11">
    <location>
        <position position="1"/>
    </location>
</feature>
<evidence type="ECO:0000256" key="8">
    <source>
        <dbReference type="SAM" id="MobiDB-lite"/>
    </source>
</evidence>
<keyword evidence="5" id="KW-0418">Kinase</keyword>
<evidence type="ECO:0000256" key="1">
    <source>
        <dbReference type="ARBA" id="ARBA00011902"/>
    </source>
</evidence>
<keyword evidence="9" id="KW-0472">Membrane</keyword>
<dbReference type="AlphaFoldDB" id="A0A0B6Z5W7"/>
<keyword evidence="3" id="KW-0808">Transferase</keyword>
<feature type="compositionally biased region" description="Basic and acidic residues" evidence="8">
    <location>
        <begin position="431"/>
        <end position="446"/>
    </location>
</feature>
<protein>
    <recommendedName>
        <fullName evidence="1">receptor protein-tyrosine kinase</fullName>
        <ecNumber evidence="1">2.7.10.1</ecNumber>
    </recommendedName>
</protein>
<keyword evidence="2" id="KW-0597">Phosphoprotein</keyword>
<evidence type="ECO:0000256" key="5">
    <source>
        <dbReference type="ARBA" id="ARBA00022777"/>
    </source>
</evidence>
<evidence type="ECO:0000259" key="10">
    <source>
        <dbReference type="Pfam" id="PF21314"/>
    </source>
</evidence>